<name>A0AAD9D596_9STRA</name>
<comment type="subcellular location">
    <subcellularLocation>
        <location evidence="1">Nucleus</location>
    </subcellularLocation>
</comment>
<reference evidence="8" key="1">
    <citation type="submission" date="2023-06" db="EMBL/GenBank/DDBJ databases">
        <title>Survivors Of The Sea: Transcriptome response of Skeletonema marinoi to long-term dormancy.</title>
        <authorList>
            <person name="Pinder M.I.M."/>
            <person name="Kourtchenko O."/>
            <person name="Robertson E.K."/>
            <person name="Larsson T."/>
            <person name="Maumus F."/>
            <person name="Osuna-Cruz C.M."/>
            <person name="Vancaester E."/>
            <person name="Stenow R."/>
            <person name="Vandepoele K."/>
            <person name="Ploug H."/>
            <person name="Bruchert V."/>
            <person name="Godhe A."/>
            <person name="Topel M."/>
        </authorList>
    </citation>
    <scope>NUCLEOTIDE SEQUENCE</scope>
    <source>
        <strain evidence="8">R05AC</strain>
    </source>
</reference>
<evidence type="ECO:0000313" key="9">
    <source>
        <dbReference type="Proteomes" id="UP001224775"/>
    </source>
</evidence>
<evidence type="ECO:0000256" key="4">
    <source>
        <dbReference type="ARBA" id="ARBA00023163"/>
    </source>
</evidence>
<dbReference type="AlphaFoldDB" id="A0AAD9D596"/>
<dbReference type="PROSITE" id="PS51032">
    <property type="entry name" value="AP2_ERF"/>
    <property type="match status" value="1"/>
</dbReference>
<organism evidence="8 9">
    <name type="scientific">Skeletonema marinoi</name>
    <dbReference type="NCBI Taxonomy" id="267567"/>
    <lineage>
        <taxon>Eukaryota</taxon>
        <taxon>Sar</taxon>
        <taxon>Stramenopiles</taxon>
        <taxon>Ochrophyta</taxon>
        <taxon>Bacillariophyta</taxon>
        <taxon>Coscinodiscophyceae</taxon>
        <taxon>Thalassiosirophycidae</taxon>
        <taxon>Thalassiosirales</taxon>
        <taxon>Skeletonemataceae</taxon>
        <taxon>Skeletonema</taxon>
        <taxon>Skeletonema marinoi-dohrnii complex</taxon>
    </lineage>
</organism>
<keyword evidence="5" id="KW-0539">Nucleus</keyword>
<evidence type="ECO:0000256" key="6">
    <source>
        <dbReference type="SAM" id="MobiDB-lite"/>
    </source>
</evidence>
<gene>
    <name evidence="8" type="ORF">QTG54_015954</name>
</gene>
<dbReference type="InterPro" id="IPR016177">
    <property type="entry name" value="DNA-bd_dom_sf"/>
</dbReference>
<comment type="caution">
    <text evidence="8">The sequence shown here is derived from an EMBL/GenBank/DDBJ whole genome shotgun (WGS) entry which is preliminary data.</text>
</comment>
<keyword evidence="9" id="KW-1185">Reference proteome</keyword>
<dbReference type="InterPro" id="IPR036955">
    <property type="entry name" value="AP2/ERF_dom_sf"/>
</dbReference>
<evidence type="ECO:0000259" key="7">
    <source>
        <dbReference type="PROSITE" id="PS51032"/>
    </source>
</evidence>
<dbReference type="GO" id="GO:0005634">
    <property type="term" value="C:nucleus"/>
    <property type="evidence" value="ECO:0007669"/>
    <property type="project" value="UniProtKB-SubCell"/>
</dbReference>
<dbReference type="GO" id="GO:0003677">
    <property type="term" value="F:DNA binding"/>
    <property type="evidence" value="ECO:0007669"/>
    <property type="project" value="UniProtKB-KW"/>
</dbReference>
<feature type="domain" description="AP2/ERF" evidence="7">
    <location>
        <begin position="122"/>
        <end position="182"/>
    </location>
</feature>
<evidence type="ECO:0000256" key="5">
    <source>
        <dbReference type="ARBA" id="ARBA00023242"/>
    </source>
</evidence>
<dbReference type="Proteomes" id="UP001224775">
    <property type="component" value="Unassembled WGS sequence"/>
</dbReference>
<keyword evidence="4" id="KW-0804">Transcription</keyword>
<accession>A0AAD9D596</accession>
<evidence type="ECO:0000256" key="3">
    <source>
        <dbReference type="ARBA" id="ARBA00023125"/>
    </source>
</evidence>
<protein>
    <recommendedName>
        <fullName evidence="7">AP2/ERF domain-containing protein</fullName>
    </recommendedName>
</protein>
<sequence length="227" mass="25611">MVTKIVIHIAPAERAAAAAEVSNRDVNRLQNNRRNDLFDQSSREEGNHYSFQGSLNKVSYGGICAGHSCHDNASPRVNNNSKKRPLLVKGAGDAEEKKRRKRTQKLIDLTDVPAQPPILKSSRKGTSKYHGVSKASKKWKAQIAIDGKTHYIGNYDNEEQAGIDYARAVFKYNSTRKRTPFSPLGPLPLPDPKEMEERHRKALAFVMMSDQDREKVKRQWRETSQAA</sequence>
<dbReference type="GO" id="GO:0003700">
    <property type="term" value="F:DNA-binding transcription factor activity"/>
    <property type="evidence" value="ECO:0007669"/>
    <property type="project" value="InterPro"/>
</dbReference>
<dbReference type="EMBL" id="JATAAI010000050">
    <property type="protein sequence ID" value="KAK1733395.1"/>
    <property type="molecule type" value="Genomic_DNA"/>
</dbReference>
<dbReference type="InterPro" id="IPR001471">
    <property type="entry name" value="AP2/ERF_dom"/>
</dbReference>
<evidence type="ECO:0000313" key="8">
    <source>
        <dbReference type="EMBL" id="KAK1733395.1"/>
    </source>
</evidence>
<proteinExistence type="predicted"/>
<evidence type="ECO:0000256" key="2">
    <source>
        <dbReference type="ARBA" id="ARBA00023015"/>
    </source>
</evidence>
<feature type="region of interest" description="Disordered" evidence="6">
    <location>
        <begin position="71"/>
        <end position="107"/>
    </location>
</feature>
<dbReference type="SUPFAM" id="SSF54171">
    <property type="entry name" value="DNA-binding domain"/>
    <property type="match status" value="1"/>
</dbReference>
<dbReference type="Gene3D" id="3.30.730.10">
    <property type="entry name" value="AP2/ERF domain"/>
    <property type="match status" value="1"/>
</dbReference>
<keyword evidence="2" id="KW-0805">Transcription regulation</keyword>
<keyword evidence="3" id="KW-0238">DNA-binding</keyword>
<evidence type="ECO:0000256" key="1">
    <source>
        <dbReference type="ARBA" id="ARBA00004123"/>
    </source>
</evidence>